<gene>
    <name evidence="2" type="ORF">BPSY_0216</name>
</gene>
<dbReference type="AlphaFoldDB" id="A0A087CM39"/>
<organism evidence="2 3">
    <name type="scientific">Bifidobacterium psychraerophilum</name>
    <dbReference type="NCBI Taxonomy" id="218140"/>
    <lineage>
        <taxon>Bacteria</taxon>
        <taxon>Bacillati</taxon>
        <taxon>Actinomycetota</taxon>
        <taxon>Actinomycetes</taxon>
        <taxon>Bifidobacteriales</taxon>
        <taxon>Bifidobacteriaceae</taxon>
        <taxon>Bifidobacterium</taxon>
    </lineage>
</organism>
<keyword evidence="3" id="KW-1185">Reference proteome</keyword>
<dbReference type="SUPFAM" id="SSF52266">
    <property type="entry name" value="SGNH hydrolase"/>
    <property type="match status" value="1"/>
</dbReference>
<dbReference type="InterPro" id="IPR036514">
    <property type="entry name" value="SGNH_hydro_sf"/>
</dbReference>
<sequence>MLIFPRRSRIVFVGDSITDADRDRSALPGGWGFGQGYVNHLHNMLTAVYPDKDLMTVNSGNSGDDIMEMAQRWEDDVLDLEPDFISVMIGVNDAWRHFDGTLRQAAVHEPDEFEEVYDGLLDLTRARLPKLQGIIVMSPFMFEANRDEAMRVKVEAFSRASQRVAEKHHAIFVDVQAEVDHFLTRQHPCIASADRVHPNERGAMVVAHSWLRSVGFEWERSAFDD</sequence>
<dbReference type="PANTHER" id="PTHR30383">
    <property type="entry name" value="THIOESTERASE 1/PROTEASE 1/LYSOPHOSPHOLIPASE L1"/>
    <property type="match status" value="1"/>
</dbReference>
<dbReference type="STRING" id="218140.BPSY_0216"/>
<dbReference type="EMBL" id="JGZI01000002">
    <property type="protein sequence ID" value="KFI84339.1"/>
    <property type="molecule type" value="Genomic_DNA"/>
</dbReference>
<accession>A0A087CM39</accession>
<comment type="caution">
    <text evidence="2">The sequence shown here is derived from an EMBL/GenBank/DDBJ whole genome shotgun (WGS) entry which is preliminary data.</text>
</comment>
<protein>
    <submittedName>
        <fullName evidence="2">G-D-S-L family lipolytic protein</fullName>
    </submittedName>
</protein>
<dbReference type="Proteomes" id="UP000029050">
    <property type="component" value="Unassembled WGS sequence"/>
</dbReference>
<feature type="domain" description="SGNH hydrolase-type esterase" evidence="1">
    <location>
        <begin position="12"/>
        <end position="203"/>
    </location>
</feature>
<dbReference type="Pfam" id="PF13472">
    <property type="entry name" value="Lipase_GDSL_2"/>
    <property type="match status" value="1"/>
</dbReference>
<name>A0A087CM39_9BIFI</name>
<dbReference type="GeneID" id="98299457"/>
<dbReference type="OrthoDB" id="9794725at2"/>
<reference evidence="2 3" key="1">
    <citation type="submission" date="2014-03" db="EMBL/GenBank/DDBJ databases">
        <title>Genomics of Bifidobacteria.</title>
        <authorList>
            <person name="Ventura M."/>
            <person name="Milani C."/>
            <person name="Lugli G.A."/>
        </authorList>
    </citation>
    <scope>NUCLEOTIDE SEQUENCE [LARGE SCALE GENOMIC DNA]</scope>
    <source>
        <strain evidence="2 3">LMG 21775</strain>
    </source>
</reference>
<dbReference type="PANTHER" id="PTHR30383:SF5">
    <property type="entry name" value="SGNH HYDROLASE-TYPE ESTERASE DOMAIN-CONTAINING PROTEIN"/>
    <property type="match status" value="1"/>
</dbReference>
<dbReference type="RefSeq" id="WP_051921361.1">
    <property type="nucleotide sequence ID" value="NZ_JGZI01000002.1"/>
</dbReference>
<dbReference type="InterPro" id="IPR051532">
    <property type="entry name" value="Ester_Hydrolysis_Enzymes"/>
</dbReference>
<evidence type="ECO:0000313" key="2">
    <source>
        <dbReference type="EMBL" id="KFI84339.1"/>
    </source>
</evidence>
<dbReference type="CDD" id="cd01834">
    <property type="entry name" value="SGNH_hydrolase_like_2"/>
    <property type="match status" value="1"/>
</dbReference>
<evidence type="ECO:0000313" key="3">
    <source>
        <dbReference type="Proteomes" id="UP000029050"/>
    </source>
</evidence>
<dbReference type="eggNOG" id="COG2755">
    <property type="taxonomic scope" value="Bacteria"/>
</dbReference>
<evidence type="ECO:0000259" key="1">
    <source>
        <dbReference type="Pfam" id="PF13472"/>
    </source>
</evidence>
<dbReference type="GO" id="GO:0004622">
    <property type="term" value="F:phosphatidylcholine lysophospholipase activity"/>
    <property type="evidence" value="ECO:0007669"/>
    <property type="project" value="TreeGrafter"/>
</dbReference>
<dbReference type="Gene3D" id="3.40.50.1110">
    <property type="entry name" value="SGNH hydrolase"/>
    <property type="match status" value="1"/>
</dbReference>
<dbReference type="InterPro" id="IPR013830">
    <property type="entry name" value="SGNH_hydro"/>
</dbReference>
<proteinExistence type="predicted"/>